<dbReference type="AlphaFoldDB" id="A0A7W7ZVU8"/>
<evidence type="ECO:0000256" key="1">
    <source>
        <dbReference type="SAM" id="SignalP"/>
    </source>
</evidence>
<organism evidence="2 3">
    <name type="scientific">Granulicella mallensis</name>
    <dbReference type="NCBI Taxonomy" id="940614"/>
    <lineage>
        <taxon>Bacteria</taxon>
        <taxon>Pseudomonadati</taxon>
        <taxon>Acidobacteriota</taxon>
        <taxon>Terriglobia</taxon>
        <taxon>Terriglobales</taxon>
        <taxon>Acidobacteriaceae</taxon>
        <taxon>Granulicella</taxon>
    </lineage>
</organism>
<evidence type="ECO:0000313" key="2">
    <source>
        <dbReference type="EMBL" id="MBB5066644.1"/>
    </source>
</evidence>
<keyword evidence="1" id="KW-0732">Signal</keyword>
<name>A0A7W7ZVU8_9BACT</name>
<feature type="signal peptide" evidence="1">
    <location>
        <begin position="1"/>
        <end position="29"/>
    </location>
</feature>
<dbReference type="SUPFAM" id="SSF89550">
    <property type="entry name" value="PHP domain-like"/>
    <property type="match status" value="1"/>
</dbReference>
<dbReference type="Proteomes" id="UP000584867">
    <property type="component" value="Unassembled WGS sequence"/>
</dbReference>
<comment type="caution">
    <text evidence="2">The sequence shown here is derived from an EMBL/GenBank/DDBJ whole genome shotgun (WGS) entry which is preliminary data.</text>
</comment>
<feature type="chain" id="PRO_5030798331" description="PHP domain protein" evidence="1">
    <location>
        <begin position="30"/>
        <end position="455"/>
    </location>
</feature>
<evidence type="ECO:0008006" key="4">
    <source>
        <dbReference type="Google" id="ProtNLM"/>
    </source>
</evidence>
<dbReference type="RefSeq" id="WP_184260582.1">
    <property type="nucleotide sequence ID" value="NZ_JACHIO010000031.1"/>
</dbReference>
<gene>
    <name evidence="2" type="ORF">HDF15_005025</name>
</gene>
<sequence length="455" mass="50190">MSYRSASIVRIVAAAAASLALPLSGVAHAQINAQPHATARSKPHAATPMSEYHIYAGNTHAHTSYTWSHGDQYPKSDCKGVPVYAPDRNSPEVHSWTAEGGEARGNCPAMIIMGSSQYPGPYDDLRPDWKKYQGPPSEHFALAKENGYDFYAVTDHSQEASLQPASRTNPTWVNTKRQAAEATTPEFVALTGYEHSENDGPNGVGHLNVFNSDSYLNALDPGVDLPYFYKWLKTAKPNGSGPVVASFNHPGPKQYNNWDYRDPQITDIITMLEVINSNSHIHYEGFINALDKGWKVSPVSGNDNHGTSGISRQTSRTFLLATSRTKLALLDAMKNRRTYASLDKNIQCRYSVNDAIMGSTLKRSDTFKFQIHVSDPDTDQPKDKITRIDIVKDHGEVVQTYTPDTPDYTVEWAPTITDSTSRYFFVRVWNAGGGDAPGADPAKPIAWLAPIWTGR</sequence>
<dbReference type="InterPro" id="IPR016195">
    <property type="entry name" value="Pol/histidinol_Pase-like"/>
</dbReference>
<dbReference type="Gene3D" id="3.20.20.140">
    <property type="entry name" value="Metal-dependent hydrolases"/>
    <property type="match status" value="1"/>
</dbReference>
<protein>
    <recommendedName>
        <fullName evidence="4">PHP domain protein</fullName>
    </recommendedName>
</protein>
<accession>A0A7W7ZVU8</accession>
<dbReference type="EMBL" id="JACHIO010000031">
    <property type="protein sequence ID" value="MBB5066644.1"/>
    <property type="molecule type" value="Genomic_DNA"/>
</dbReference>
<dbReference type="NCBIfam" id="NF038032">
    <property type="entry name" value="CehA_McbA_metalo"/>
    <property type="match status" value="1"/>
</dbReference>
<evidence type="ECO:0000313" key="3">
    <source>
        <dbReference type="Proteomes" id="UP000584867"/>
    </source>
</evidence>
<proteinExistence type="predicted"/>
<reference evidence="2 3" key="1">
    <citation type="submission" date="2020-08" db="EMBL/GenBank/DDBJ databases">
        <title>Genomic Encyclopedia of Type Strains, Phase IV (KMG-V): Genome sequencing to study the core and pangenomes of soil and plant-associated prokaryotes.</title>
        <authorList>
            <person name="Whitman W."/>
        </authorList>
    </citation>
    <scope>NUCLEOTIDE SEQUENCE [LARGE SCALE GENOMIC DNA]</scope>
    <source>
        <strain evidence="2 3">X5P3</strain>
    </source>
</reference>